<evidence type="ECO:0000256" key="1">
    <source>
        <dbReference type="SAM" id="Phobius"/>
    </source>
</evidence>
<reference evidence="2" key="1">
    <citation type="journal article" date="2014" name="Int. J. Syst. Evol. Microbiol.">
        <title>Complete genome sequence of Corynebacterium casei LMG S-19264T (=DSM 44701T), isolated from a smear-ripened cheese.</title>
        <authorList>
            <consortium name="US DOE Joint Genome Institute (JGI-PGF)"/>
            <person name="Walter F."/>
            <person name="Albersmeier A."/>
            <person name="Kalinowski J."/>
            <person name="Ruckert C."/>
        </authorList>
    </citation>
    <scope>NUCLEOTIDE SEQUENCE</scope>
    <source>
        <strain evidence="2">CGMCC 1.12919</strain>
    </source>
</reference>
<proteinExistence type="predicted"/>
<dbReference type="AlphaFoldDB" id="A0A916UKM2"/>
<evidence type="ECO:0000313" key="3">
    <source>
        <dbReference type="Proteomes" id="UP000637002"/>
    </source>
</evidence>
<keyword evidence="1" id="KW-0472">Membrane</keyword>
<keyword evidence="3" id="KW-1185">Reference proteome</keyword>
<reference evidence="2" key="2">
    <citation type="submission" date="2020-09" db="EMBL/GenBank/DDBJ databases">
        <authorList>
            <person name="Sun Q."/>
            <person name="Zhou Y."/>
        </authorList>
    </citation>
    <scope>NUCLEOTIDE SEQUENCE</scope>
    <source>
        <strain evidence="2">CGMCC 1.12919</strain>
    </source>
</reference>
<dbReference type="RefSeq" id="WP_188610715.1">
    <property type="nucleotide sequence ID" value="NZ_BMGG01000006.1"/>
</dbReference>
<feature type="transmembrane region" description="Helical" evidence="1">
    <location>
        <begin position="253"/>
        <end position="273"/>
    </location>
</feature>
<feature type="transmembrane region" description="Helical" evidence="1">
    <location>
        <begin position="322"/>
        <end position="343"/>
    </location>
</feature>
<protein>
    <submittedName>
        <fullName evidence="2">Uncharacterized protein</fullName>
    </submittedName>
</protein>
<feature type="transmembrane region" description="Helical" evidence="1">
    <location>
        <begin position="103"/>
        <end position="123"/>
    </location>
</feature>
<name>A0A916UKM2_9HYPH</name>
<comment type="caution">
    <text evidence="2">The sequence shown here is derived from an EMBL/GenBank/DDBJ whole genome shotgun (WGS) entry which is preliminary data.</text>
</comment>
<evidence type="ECO:0000313" key="2">
    <source>
        <dbReference type="EMBL" id="GGC75768.1"/>
    </source>
</evidence>
<feature type="transmembrane region" description="Helical" evidence="1">
    <location>
        <begin position="180"/>
        <end position="200"/>
    </location>
</feature>
<keyword evidence="1" id="KW-1133">Transmembrane helix</keyword>
<keyword evidence="1" id="KW-0812">Transmembrane</keyword>
<dbReference type="EMBL" id="BMGG01000006">
    <property type="protein sequence ID" value="GGC75768.1"/>
    <property type="molecule type" value="Genomic_DNA"/>
</dbReference>
<feature type="transmembrane region" description="Helical" evidence="1">
    <location>
        <begin position="53"/>
        <end position="74"/>
    </location>
</feature>
<sequence length="424" mass="46113">MPTSLTLPVVVTWQLLRRFWPQLLATVALGIIAVNLLLLGAARIALVDPMAGLMVLTLVVLAQLVTTVALFQILRPALPAVAAAQTRAASEAASGGPEGSHPASLIGVALLPFFLYYAAWGFLGDTVRQYSRLALEMAPLGQSGNVLHVLDSRWLIVSVAIAWLLRTIAKRRQKVQKSTFWEIVVVVCETSWIFIGLYVVSRWKDQLFTWLGSGGLWRAIDAAAAGLVPAAHAAGMMPVEHAPPALPDALLSLFWYMLLPVVWLVLAAIVYGYDIRDTKPFAQGRAGGWLKRYQALPAFLRDFADRFVSGYRSRYLPVANGVRLAFGSGVMLLAVLIVGYRLIDWGAAWLWLGAVRLIGQQPAYLWDILPDAISLVLGSQFQDSSLGLLVEPLRICFLAAILETAFRLGDGARAPERPAAQPAG</sequence>
<gene>
    <name evidence="2" type="ORF">GCM10010994_37740</name>
</gene>
<feature type="transmembrane region" description="Helical" evidence="1">
    <location>
        <begin position="20"/>
        <end position="41"/>
    </location>
</feature>
<organism evidence="2 3">
    <name type="scientific">Chelatococcus reniformis</name>
    <dbReference type="NCBI Taxonomy" id="1494448"/>
    <lineage>
        <taxon>Bacteria</taxon>
        <taxon>Pseudomonadati</taxon>
        <taxon>Pseudomonadota</taxon>
        <taxon>Alphaproteobacteria</taxon>
        <taxon>Hyphomicrobiales</taxon>
        <taxon>Chelatococcaceae</taxon>
        <taxon>Chelatococcus</taxon>
    </lineage>
</organism>
<dbReference type="Proteomes" id="UP000637002">
    <property type="component" value="Unassembled WGS sequence"/>
</dbReference>
<accession>A0A916UKM2</accession>